<keyword evidence="8" id="KW-0492">Microsome</keyword>
<dbReference type="GO" id="GO:0016712">
    <property type="term" value="F:oxidoreductase activity, acting on paired donors, with incorporation or reduction of molecular oxygen, reduced flavin or flavoprotein as one donor, and incorporation of one atom of oxygen"/>
    <property type="evidence" value="ECO:0007669"/>
    <property type="project" value="TreeGrafter"/>
</dbReference>
<accession>A0AA36DE49</accession>
<dbReference type="GO" id="GO:0006082">
    <property type="term" value="P:organic acid metabolic process"/>
    <property type="evidence" value="ECO:0007669"/>
    <property type="project" value="TreeGrafter"/>
</dbReference>
<name>A0AA36DE49_9BILA</name>
<gene>
    <name evidence="15" type="ORF">MSPICULIGERA_LOCUS24067</name>
</gene>
<evidence type="ECO:0000256" key="3">
    <source>
        <dbReference type="ARBA" id="ARBA00004406"/>
    </source>
</evidence>
<dbReference type="GO" id="GO:0008395">
    <property type="term" value="F:steroid hydroxylase activity"/>
    <property type="evidence" value="ECO:0007669"/>
    <property type="project" value="TreeGrafter"/>
</dbReference>
<keyword evidence="5 13" id="KW-0349">Heme</keyword>
<evidence type="ECO:0008006" key="17">
    <source>
        <dbReference type="Google" id="ProtNLM"/>
    </source>
</evidence>
<dbReference type="AlphaFoldDB" id="A0AA36DE49"/>
<comment type="cofactor">
    <cofactor evidence="1 13">
        <name>heme</name>
        <dbReference type="ChEBI" id="CHEBI:30413"/>
    </cofactor>
</comment>
<dbReference type="InterPro" id="IPR036396">
    <property type="entry name" value="Cyt_P450_sf"/>
</dbReference>
<dbReference type="EMBL" id="CATQJA010002707">
    <property type="protein sequence ID" value="CAJ0586059.1"/>
    <property type="molecule type" value="Genomic_DNA"/>
</dbReference>
<evidence type="ECO:0000256" key="10">
    <source>
        <dbReference type="ARBA" id="ARBA00023004"/>
    </source>
</evidence>
<comment type="caution">
    <text evidence="15">The sequence shown here is derived from an EMBL/GenBank/DDBJ whole genome shotgun (WGS) entry which is preliminary data.</text>
</comment>
<evidence type="ECO:0000256" key="13">
    <source>
        <dbReference type="PIRSR" id="PIRSR602401-1"/>
    </source>
</evidence>
<dbReference type="PRINTS" id="PR00463">
    <property type="entry name" value="EP450I"/>
</dbReference>
<keyword evidence="6 13" id="KW-0479">Metal-binding</keyword>
<dbReference type="Proteomes" id="UP001177023">
    <property type="component" value="Unassembled WGS sequence"/>
</dbReference>
<comment type="similarity">
    <text evidence="4">Belongs to the cytochrome P450 family.</text>
</comment>
<feature type="non-terminal residue" evidence="15">
    <location>
        <position position="496"/>
    </location>
</feature>
<feature type="chain" id="PRO_5041312327" description="Cytochrome P450" evidence="14">
    <location>
        <begin position="25"/>
        <end position="496"/>
    </location>
</feature>
<evidence type="ECO:0000256" key="9">
    <source>
        <dbReference type="ARBA" id="ARBA00023002"/>
    </source>
</evidence>
<dbReference type="PANTHER" id="PTHR24300:SF403">
    <property type="entry name" value="CYTOCHROME P450 306A1"/>
    <property type="match status" value="1"/>
</dbReference>
<proteinExistence type="inferred from homology"/>
<evidence type="ECO:0000256" key="14">
    <source>
        <dbReference type="SAM" id="SignalP"/>
    </source>
</evidence>
<evidence type="ECO:0000256" key="11">
    <source>
        <dbReference type="ARBA" id="ARBA00023033"/>
    </source>
</evidence>
<protein>
    <recommendedName>
        <fullName evidence="17">Cytochrome P450</fullName>
    </recommendedName>
</protein>
<feature type="signal peptide" evidence="14">
    <location>
        <begin position="1"/>
        <end position="24"/>
    </location>
</feature>
<dbReference type="PRINTS" id="PR00385">
    <property type="entry name" value="P450"/>
</dbReference>
<evidence type="ECO:0000256" key="6">
    <source>
        <dbReference type="ARBA" id="ARBA00022723"/>
    </source>
</evidence>
<dbReference type="InterPro" id="IPR001128">
    <property type="entry name" value="Cyt_P450"/>
</dbReference>
<evidence type="ECO:0000256" key="1">
    <source>
        <dbReference type="ARBA" id="ARBA00001971"/>
    </source>
</evidence>
<reference evidence="15" key="1">
    <citation type="submission" date="2023-06" db="EMBL/GenBank/DDBJ databases">
        <authorList>
            <person name="Delattre M."/>
        </authorList>
    </citation>
    <scope>NUCLEOTIDE SEQUENCE</scope>
    <source>
        <strain evidence="15">AF72</strain>
    </source>
</reference>
<evidence type="ECO:0000256" key="7">
    <source>
        <dbReference type="ARBA" id="ARBA00022824"/>
    </source>
</evidence>
<sequence>MLLLVFITGAWVLWQLLVRCSVDGKGRLRLPPSPSGWVPVLGHLWRLSPTQPFLTLDKWAKELGDVFTLHFGSEQVIVLSRQRVLREAFVKDGENFSGRPTLFVHESCWGKGSVISDGPRNAFLRRHLLTLLRARSRGIDSVQDMVTEEIGRMDVYIEGLMREQSLGGNMAELCLEDTVFYVVGNVLTRLVLGRSYPHGSVEFRETAGWLDDTTRLMEQTKALTFLPWLRLLPGAGRSGYRQMKEQATKVQSMMRADIQQRRRTGEYRDLQKNDLTSAFLRQIDEAGENGDLFSEEVLVRLITEMFFAGIQTECNTFGWAFLFFLFNPDVQQECREHIQEAPLLWAEKQRLPYLEATIAEIQRLANIAPFSMPHRNFRETTLDGYRIPAGSTIFMNLYTTLMDPSVFEHPSQFRPARFLSSSGGLDRAMMAAALPYGLGSRMCMGETIARLELFSVIGHLLRRYSFEKVPSETYSLEQRMELTIHPQKYCIRVRKL</sequence>
<evidence type="ECO:0000313" key="16">
    <source>
        <dbReference type="Proteomes" id="UP001177023"/>
    </source>
</evidence>
<keyword evidence="16" id="KW-1185">Reference proteome</keyword>
<dbReference type="GO" id="GO:0005789">
    <property type="term" value="C:endoplasmic reticulum membrane"/>
    <property type="evidence" value="ECO:0007669"/>
    <property type="project" value="UniProtKB-SubCell"/>
</dbReference>
<keyword evidence="9" id="KW-0560">Oxidoreductase</keyword>
<keyword evidence="12" id="KW-0472">Membrane</keyword>
<evidence type="ECO:0000256" key="2">
    <source>
        <dbReference type="ARBA" id="ARBA00004174"/>
    </source>
</evidence>
<organism evidence="15 16">
    <name type="scientific">Mesorhabditis spiculigera</name>
    <dbReference type="NCBI Taxonomy" id="96644"/>
    <lineage>
        <taxon>Eukaryota</taxon>
        <taxon>Metazoa</taxon>
        <taxon>Ecdysozoa</taxon>
        <taxon>Nematoda</taxon>
        <taxon>Chromadorea</taxon>
        <taxon>Rhabditida</taxon>
        <taxon>Rhabditina</taxon>
        <taxon>Rhabditomorpha</taxon>
        <taxon>Rhabditoidea</taxon>
        <taxon>Rhabditidae</taxon>
        <taxon>Mesorhabditinae</taxon>
        <taxon>Mesorhabditis</taxon>
    </lineage>
</organism>
<comment type="subcellular location">
    <subcellularLocation>
        <location evidence="3">Endoplasmic reticulum membrane</location>
        <topology evidence="3">Peripheral membrane protein</topology>
    </subcellularLocation>
    <subcellularLocation>
        <location evidence="2">Microsome membrane</location>
        <topology evidence="2">Peripheral membrane protein</topology>
    </subcellularLocation>
</comment>
<evidence type="ECO:0000256" key="4">
    <source>
        <dbReference type="ARBA" id="ARBA00010617"/>
    </source>
</evidence>
<keyword evidence="10 13" id="KW-0408">Iron</keyword>
<dbReference type="GO" id="GO:0006805">
    <property type="term" value="P:xenobiotic metabolic process"/>
    <property type="evidence" value="ECO:0007669"/>
    <property type="project" value="TreeGrafter"/>
</dbReference>
<keyword evidence="11" id="KW-0503">Monooxygenase</keyword>
<dbReference type="GO" id="GO:0005506">
    <property type="term" value="F:iron ion binding"/>
    <property type="evidence" value="ECO:0007669"/>
    <property type="project" value="InterPro"/>
</dbReference>
<evidence type="ECO:0000256" key="12">
    <source>
        <dbReference type="ARBA" id="ARBA00023136"/>
    </source>
</evidence>
<dbReference type="Pfam" id="PF00067">
    <property type="entry name" value="p450"/>
    <property type="match status" value="1"/>
</dbReference>
<dbReference type="PANTHER" id="PTHR24300">
    <property type="entry name" value="CYTOCHROME P450 508A4-RELATED"/>
    <property type="match status" value="1"/>
</dbReference>
<dbReference type="InterPro" id="IPR050182">
    <property type="entry name" value="Cytochrome_P450_fam2"/>
</dbReference>
<evidence type="ECO:0000256" key="5">
    <source>
        <dbReference type="ARBA" id="ARBA00022617"/>
    </source>
</evidence>
<keyword evidence="7" id="KW-0256">Endoplasmic reticulum</keyword>
<dbReference type="GO" id="GO:0020037">
    <property type="term" value="F:heme binding"/>
    <property type="evidence" value="ECO:0007669"/>
    <property type="project" value="InterPro"/>
</dbReference>
<dbReference type="FunFam" id="1.10.630.10:FF:000238">
    <property type="entry name" value="Cytochrome P450 2A6"/>
    <property type="match status" value="1"/>
</dbReference>
<dbReference type="Gene3D" id="1.10.630.10">
    <property type="entry name" value="Cytochrome P450"/>
    <property type="match status" value="1"/>
</dbReference>
<dbReference type="InterPro" id="IPR002401">
    <property type="entry name" value="Cyt_P450_E_grp-I"/>
</dbReference>
<evidence type="ECO:0000256" key="8">
    <source>
        <dbReference type="ARBA" id="ARBA00022848"/>
    </source>
</evidence>
<feature type="binding site" description="axial binding residue" evidence="13">
    <location>
        <position position="443"/>
    </location>
    <ligand>
        <name>heme</name>
        <dbReference type="ChEBI" id="CHEBI:30413"/>
    </ligand>
    <ligandPart>
        <name>Fe</name>
        <dbReference type="ChEBI" id="CHEBI:18248"/>
    </ligandPart>
</feature>
<keyword evidence="14" id="KW-0732">Signal</keyword>
<evidence type="ECO:0000313" key="15">
    <source>
        <dbReference type="EMBL" id="CAJ0586059.1"/>
    </source>
</evidence>
<dbReference type="SUPFAM" id="SSF48264">
    <property type="entry name" value="Cytochrome P450"/>
    <property type="match status" value="1"/>
</dbReference>